<dbReference type="Gene3D" id="2.60.120.620">
    <property type="entry name" value="q2cbj1_9rhob like domain"/>
    <property type="match status" value="1"/>
</dbReference>
<name>A0A0N9HSX1_9PSEU</name>
<evidence type="ECO:0000256" key="4">
    <source>
        <dbReference type="ARBA" id="ARBA00011738"/>
    </source>
</evidence>
<comment type="similarity">
    <text evidence="3">Belongs to the PhyH family. EctD subfamily.</text>
</comment>
<dbReference type="Proteomes" id="UP000063699">
    <property type="component" value="Chromosome"/>
</dbReference>
<proteinExistence type="inferred from homology"/>
<comment type="subunit">
    <text evidence="4">Homodimer.</text>
</comment>
<dbReference type="GO" id="GO:0005506">
    <property type="term" value="F:iron ion binding"/>
    <property type="evidence" value="ECO:0007669"/>
    <property type="project" value="UniProtKB-ARBA"/>
</dbReference>
<comment type="catalytic activity">
    <reaction evidence="9">
        <text>L-ectoine + 2-oxoglutarate + O2 = 5-hydroxyectoine + succinate + CO2</text>
        <dbReference type="Rhea" id="RHEA:45740"/>
        <dbReference type="ChEBI" id="CHEBI:15379"/>
        <dbReference type="ChEBI" id="CHEBI:16526"/>
        <dbReference type="ChEBI" id="CHEBI:16810"/>
        <dbReference type="ChEBI" id="CHEBI:30031"/>
        <dbReference type="ChEBI" id="CHEBI:58515"/>
        <dbReference type="ChEBI" id="CHEBI:85413"/>
        <dbReference type="EC" id="1.14.11.55"/>
    </reaction>
</comment>
<dbReference type="RefSeq" id="WP_054287920.1">
    <property type="nucleotide sequence ID" value="NZ_CP012752.1"/>
</dbReference>
<reference evidence="11 12" key="1">
    <citation type="submission" date="2015-07" db="EMBL/GenBank/DDBJ databases">
        <title>Genome sequencing of Kibdelosporangium phytohabitans.</title>
        <authorList>
            <person name="Qin S."/>
            <person name="Xing K."/>
        </authorList>
    </citation>
    <scope>NUCLEOTIDE SEQUENCE [LARGE SCALE GENOMIC DNA]</scope>
    <source>
        <strain evidence="11 12">KLBMP1111</strain>
    </source>
</reference>
<keyword evidence="8" id="KW-0408">Iron</keyword>
<evidence type="ECO:0000256" key="9">
    <source>
        <dbReference type="ARBA" id="ARBA00049228"/>
    </source>
</evidence>
<dbReference type="EC" id="1.14.11.55" evidence="10"/>
<comment type="function">
    <text evidence="2">Involved in the biosynthesis of 5-hydroxyectoine, called compatible solute, which helps organisms to survive extreme osmotic stress by acting as a highly soluble organic osmolyte. Catalyzes the 2-oxoglutarate-dependent selective hydroxylation of L-ectoine to yield (4S,5S)-5-hydroxyectoine.</text>
</comment>
<keyword evidence="12" id="KW-1185">Reference proteome</keyword>
<dbReference type="NCBIfam" id="TIGR02408">
    <property type="entry name" value="ectoine_ThpD"/>
    <property type="match status" value="1"/>
</dbReference>
<dbReference type="GO" id="GO:0016706">
    <property type="term" value="F:2-oxoglutarate-dependent dioxygenase activity"/>
    <property type="evidence" value="ECO:0007669"/>
    <property type="project" value="InterPro"/>
</dbReference>
<dbReference type="Pfam" id="PF05721">
    <property type="entry name" value="PhyH"/>
    <property type="match status" value="1"/>
</dbReference>
<dbReference type="InterPro" id="IPR012774">
    <property type="entry name" value="EctD"/>
</dbReference>
<evidence type="ECO:0000256" key="1">
    <source>
        <dbReference type="ARBA" id="ARBA00001954"/>
    </source>
</evidence>
<accession>A0A0N9HSX1</accession>
<evidence type="ECO:0000313" key="12">
    <source>
        <dbReference type="Proteomes" id="UP000063699"/>
    </source>
</evidence>
<keyword evidence="7" id="KW-0560">Oxidoreductase</keyword>
<evidence type="ECO:0000256" key="6">
    <source>
        <dbReference type="ARBA" id="ARBA00022964"/>
    </source>
</evidence>
<dbReference type="PANTHER" id="PTHR20883">
    <property type="entry name" value="PHYTANOYL-COA DIOXYGENASE DOMAIN CONTAINING 1"/>
    <property type="match status" value="1"/>
</dbReference>
<dbReference type="SUPFAM" id="SSF51197">
    <property type="entry name" value="Clavaminate synthase-like"/>
    <property type="match status" value="1"/>
</dbReference>
<evidence type="ECO:0000256" key="7">
    <source>
        <dbReference type="ARBA" id="ARBA00023002"/>
    </source>
</evidence>
<sequence>MTLTSTREVDRYPTRVIGEPGLIDRTDPTVWTDRQGPVDTATLASHEAKGYSIDEAVLSKHEVQTYWQELVRLTGEPGLRGDERTVIEKESQEIRSIFEVHRISPLIAELIRDPRILDRARQLLGSEVYVHQSRVNFMPGFKGKGFYWHSDFETWHAEDGMPAPRAVSMSLALTDNYPFNGGLMVMPGSHRTFVPCIGETPANHYRESLKEQEIGVPSRENITRLAAKHGIDQFTGEAGSALWFDANIMHGSGNNITPFPRSNIFVVFNSVENTLQEPYAAPAPRPTFIAARDFTPLARSTRV</sequence>
<keyword evidence="6" id="KW-0223">Dioxygenase</keyword>
<dbReference type="KEGG" id="kphy:AOZ06_02525"/>
<evidence type="ECO:0000256" key="3">
    <source>
        <dbReference type="ARBA" id="ARBA00007851"/>
    </source>
</evidence>
<evidence type="ECO:0000313" key="11">
    <source>
        <dbReference type="EMBL" id="ALG05942.1"/>
    </source>
</evidence>
<organism evidence="11 12">
    <name type="scientific">Kibdelosporangium phytohabitans</name>
    <dbReference type="NCBI Taxonomy" id="860235"/>
    <lineage>
        <taxon>Bacteria</taxon>
        <taxon>Bacillati</taxon>
        <taxon>Actinomycetota</taxon>
        <taxon>Actinomycetes</taxon>
        <taxon>Pseudonocardiales</taxon>
        <taxon>Pseudonocardiaceae</taxon>
        <taxon>Kibdelosporangium</taxon>
    </lineage>
</organism>
<evidence type="ECO:0000256" key="10">
    <source>
        <dbReference type="NCBIfam" id="TIGR02408"/>
    </source>
</evidence>
<protein>
    <recommendedName>
        <fullName evidence="10">Ectoine hydroxylase</fullName>
        <ecNumber evidence="10">1.14.11.55</ecNumber>
    </recommendedName>
</protein>
<evidence type="ECO:0000256" key="5">
    <source>
        <dbReference type="ARBA" id="ARBA00022723"/>
    </source>
</evidence>
<dbReference type="AlphaFoldDB" id="A0A0N9HSX1"/>
<evidence type="ECO:0000256" key="8">
    <source>
        <dbReference type="ARBA" id="ARBA00023004"/>
    </source>
</evidence>
<evidence type="ECO:0000256" key="2">
    <source>
        <dbReference type="ARBA" id="ARBA00004063"/>
    </source>
</evidence>
<dbReference type="OrthoDB" id="2573519at2"/>
<dbReference type="STRING" id="860235.AOZ06_02525"/>
<dbReference type="InterPro" id="IPR008775">
    <property type="entry name" value="Phytyl_CoA_dOase-like"/>
</dbReference>
<dbReference type="EMBL" id="CP012752">
    <property type="protein sequence ID" value="ALG05942.1"/>
    <property type="molecule type" value="Genomic_DNA"/>
</dbReference>
<keyword evidence="5" id="KW-0479">Metal-binding</keyword>
<comment type="cofactor">
    <cofactor evidence="1">
        <name>Fe(2+)</name>
        <dbReference type="ChEBI" id="CHEBI:29033"/>
    </cofactor>
</comment>
<gene>
    <name evidence="11" type="ORF">AOZ06_02525</name>
</gene>
<dbReference type="PANTHER" id="PTHR20883:SF48">
    <property type="entry name" value="ECTOINE DIOXYGENASE"/>
    <property type="match status" value="1"/>
</dbReference>